<organism evidence="1">
    <name type="scientific">bioreactor metagenome</name>
    <dbReference type="NCBI Taxonomy" id="1076179"/>
    <lineage>
        <taxon>unclassified sequences</taxon>
        <taxon>metagenomes</taxon>
        <taxon>ecological metagenomes</taxon>
    </lineage>
</organism>
<name>A0A645G0D5_9ZZZZ</name>
<accession>A0A645G0D5</accession>
<dbReference type="EMBL" id="VSSQ01066873">
    <property type="protein sequence ID" value="MPN19329.1"/>
    <property type="molecule type" value="Genomic_DNA"/>
</dbReference>
<proteinExistence type="predicted"/>
<sequence>MGLAAILSQLPLSESITDYAIKTNINGYTNAYSINDLIPYQGDDGKISVNLYNGIVESWAERQTLNNVAVPIDTATAIMKAGSNDFTDSLAQKEYFDCNASVRIVVFSHTHAAKLVASENFAGKKVIYANSGSWRDNAPDYQLNTYIIITPSSDTSGAVKVCLYKYSGNGASELLQQEEIKN</sequence>
<reference evidence="1" key="1">
    <citation type="submission" date="2019-08" db="EMBL/GenBank/DDBJ databases">
        <authorList>
            <person name="Kucharzyk K."/>
            <person name="Murdoch R.W."/>
            <person name="Higgins S."/>
            <person name="Loffler F."/>
        </authorList>
    </citation>
    <scope>NUCLEOTIDE SEQUENCE</scope>
</reference>
<dbReference type="AlphaFoldDB" id="A0A645G0D5"/>
<evidence type="ECO:0000313" key="1">
    <source>
        <dbReference type="EMBL" id="MPN19329.1"/>
    </source>
</evidence>
<gene>
    <name evidence="1" type="ORF">SDC9_166697</name>
</gene>
<comment type="caution">
    <text evidence="1">The sequence shown here is derived from an EMBL/GenBank/DDBJ whole genome shotgun (WGS) entry which is preliminary data.</text>
</comment>
<protein>
    <submittedName>
        <fullName evidence="1">Uncharacterized protein</fullName>
    </submittedName>
</protein>